<organism evidence="8 9">
    <name type="scientific">Mollisia scopiformis</name>
    <name type="common">Conifer needle endophyte fungus</name>
    <name type="synonym">Phialocephala scopiformis</name>
    <dbReference type="NCBI Taxonomy" id="149040"/>
    <lineage>
        <taxon>Eukaryota</taxon>
        <taxon>Fungi</taxon>
        <taxon>Dikarya</taxon>
        <taxon>Ascomycota</taxon>
        <taxon>Pezizomycotina</taxon>
        <taxon>Leotiomycetes</taxon>
        <taxon>Helotiales</taxon>
        <taxon>Mollisiaceae</taxon>
        <taxon>Mollisia</taxon>
    </lineage>
</organism>
<protein>
    <submittedName>
        <fullName evidence="8">Oligopeptide transporter</fullName>
    </submittedName>
</protein>
<dbReference type="InParanoid" id="A0A132B6V7"/>
<keyword evidence="5 7" id="KW-1133">Transmembrane helix</keyword>
<feature type="transmembrane region" description="Helical" evidence="7">
    <location>
        <begin position="35"/>
        <end position="53"/>
    </location>
</feature>
<dbReference type="NCBIfam" id="TIGR00728">
    <property type="entry name" value="OPT_sfam"/>
    <property type="match status" value="1"/>
</dbReference>
<feature type="transmembrane region" description="Helical" evidence="7">
    <location>
        <begin position="570"/>
        <end position="600"/>
    </location>
</feature>
<feature type="transmembrane region" description="Helical" evidence="7">
    <location>
        <begin position="65"/>
        <end position="90"/>
    </location>
</feature>
<dbReference type="EMBL" id="KQ947440">
    <property type="protein sequence ID" value="KUJ07407.1"/>
    <property type="molecule type" value="Genomic_DNA"/>
</dbReference>
<comment type="similarity">
    <text evidence="2">Belongs to the oligopeptide OPT transporter family.</text>
</comment>
<feature type="transmembrane region" description="Helical" evidence="7">
    <location>
        <begin position="263"/>
        <end position="280"/>
    </location>
</feature>
<keyword evidence="3" id="KW-0813">Transport</keyword>
<keyword evidence="9" id="KW-1185">Reference proteome</keyword>
<dbReference type="RefSeq" id="XP_018061762.1">
    <property type="nucleotide sequence ID" value="XM_018210208.1"/>
</dbReference>
<dbReference type="GO" id="GO:0000329">
    <property type="term" value="C:fungal-type vacuole membrane"/>
    <property type="evidence" value="ECO:0007669"/>
    <property type="project" value="TreeGrafter"/>
</dbReference>
<feature type="transmembrane region" description="Helical" evidence="7">
    <location>
        <begin position="206"/>
        <end position="227"/>
    </location>
</feature>
<dbReference type="PANTHER" id="PTHR31645">
    <property type="entry name" value="OLIGOPEPTIDE TRANSPORTER YGL114W-RELATED"/>
    <property type="match status" value="1"/>
</dbReference>
<evidence type="ECO:0000256" key="7">
    <source>
        <dbReference type="SAM" id="Phobius"/>
    </source>
</evidence>
<keyword evidence="4 7" id="KW-0812">Transmembrane</keyword>
<dbReference type="PANTHER" id="PTHR31645:SF0">
    <property type="entry name" value="OLIGOPEPTIDE TRANSPORTER YGL114W-RELATED"/>
    <property type="match status" value="1"/>
</dbReference>
<dbReference type="GeneID" id="28819934"/>
<dbReference type="AlphaFoldDB" id="A0A132B6V7"/>
<gene>
    <name evidence="8" type="ORF">LY89DRAFT_601668</name>
</gene>
<feature type="transmembrane region" description="Helical" evidence="7">
    <location>
        <begin position="375"/>
        <end position="395"/>
    </location>
</feature>
<evidence type="ECO:0000256" key="1">
    <source>
        <dbReference type="ARBA" id="ARBA00004141"/>
    </source>
</evidence>
<evidence type="ECO:0000256" key="4">
    <source>
        <dbReference type="ARBA" id="ARBA00022692"/>
    </source>
</evidence>
<evidence type="ECO:0000256" key="5">
    <source>
        <dbReference type="ARBA" id="ARBA00022989"/>
    </source>
</evidence>
<evidence type="ECO:0000313" key="8">
    <source>
        <dbReference type="EMBL" id="KUJ07407.1"/>
    </source>
</evidence>
<dbReference type="KEGG" id="psco:LY89DRAFT_601668"/>
<feature type="transmembrane region" description="Helical" evidence="7">
    <location>
        <begin position="540"/>
        <end position="558"/>
    </location>
</feature>
<dbReference type="GO" id="GO:0035673">
    <property type="term" value="F:oligopeptide transmembrane transporter activity"/>
    <property type="evidence" value="ECO:0007669"/>
    <property type="project" value="InterPro"/>
</dbReference>
<feature type="transmembrane region" description="Helical" evidence="7">
    <location>
        <begin position="512"/>
        <end position="533"/>
    </location>
</feature>
<name>A0A132B6V7_MOLSC</name>
<evidence type="ECO:0000256" key="2">
    <source>
        <dbReference type="ARBA" id="ARBA00008807"/>
    </source>
</evidence>
<reference evidence="8 9" key="1">
    <citation type="submission" date="2015-10" db="EMBL/GenBank/DDBJ databases">
        <title>Full genome of DAOMC 229536 Phialocephala scopiformis, a fungal endophyte of spruce producing the potent anti-insectan compound rugulosin.</title>
        <authorList>
            <consortium name="DOE Joint Genome Institute"/>
            <person name="Walker A.K."/>
            <person name="Frasz S.L."/>
            <person name="Seifert K.A."/>
            <person name="Miller J.D."/>
            <person name="Mondo S.J."/>
            <person name="Labutti K."/>
            <person name="Lipzen A."/>
            <person name="Dockter R."/>
            <person name="Kennedy M."/>
            <person name="Grigoriev I.V."/>
            <person name="Spatafora J.W."/>
        </authorList>
    </citation>
    <scope>NUCLEOTIDE SEQUENCE [LARGE SCALE GENOMIC DNA]</scope>
    <source>
        <strain evidence="8 9">CBS 120377</strain>
    </source>
</reference>
<accession>A0A132B6V7</accession>
<sequence>MDRSFTLRALLAGLFLGVLVNLSNTYYGLRIGAGSQMSMVSGLLGFVGFKLFSKHTAVRFSAAENFLVISVATATGCMPITAGFVGIIPALEYLIGAEENGPLHLHWESLVLWSMGLCFFGLIFASLLREHFVVQERLPWPGPKANAHLINTLHRRSPRSSAPPGSSLASTVLVGPNGDEYFGPSAEEPLLPRENDFEWKLRMNSLFRGATVSGIITVFMYFVPIFHSLPILGLQAANKWLWTLDISPGFFGQGIITGPTIPLHMLFGAIVGWGILSPYAKHNGWAPGQIDDWETGSRGWIIWVSLAALLADASVKLAWFLVRPIWRQYLAGSNLQKPLNAVSKNVDQNSETQSHGGEFIAAPFEMQDDPLSPRVLALGFFCSVIVCTLVIHFIFGNIIPWYYTILAIAISLPMAIVGIRSLAKTDYNPKSALIFASLISRSNPNRIIINLLLAAVAQTRANQAGELTYDFKIESLVSARSDAQVYRQIIGSIFGALNSCGIYKLYASQYPILRTFFKILSSFLVFSTARLVIGRGLPDRVALFAIGAASLSILVTIIKIRYLTEWWQKLILSGVSFAIGIYNMLLFTFARAAGGVFFWAYQRRNKSRERNIIVLANELVLSESFASLISLALSALQVPQVGGG</sequence>
<comment type="subcellular location">
    <subcellularLocation>
        <location evidence="1">Membrane</location>
        <topology evidence="1">Multi-pass membrane protein</topology>
    </subcellularLocation>
</comment>
<feature type="transmembrane region" description="Helical" evidence="7">
    <location>
        <begin position="401"/>
        <end position="423"/>
    </location>
</feature>
<dbReference type="Proteomes" id="UP000070700">
    <property type="component" value="Unassembled WGS sequence"/>
</dbReference>
<keyword evidence="6 7" id="KW-0472">Membrane</keyword>
<evidence type="ECO:0000256" key="6">
    <source>
        <dbReference type="ARBA" id="ARBA00023136"/>
    </source>
</evidence>
<evidence type="ECO:0000256" key="3">
    <source>
        <dbReference type="ARBA" id="ARBA00022448"/>
    </source>
</evidence>
<proteinExistence type="inferred from homology"/>
<feature type="transmembrane region" description="Helical" evidence="7">
    <location>
        <begin position="300"/>
        <end position="322"/>
    </location>
</feature>
<dbReference type="Pfam" id="PF03169">
    <property type="entry name" value="OPT"/>
    <property type="match status" value="1"/>
</dbReference>
<dbReference type="InterPro" id="IPR045035">
    <property type="entry name" value="YSL-like"/>
</dbReference>
<feature type="transmembrane region" description="Helical" evidence="7">
    <location>
        <begin position="110"/>
        <end position="128"/>
    </location>
</feature>
<dbReference type="InterPro" id="IPR004813">
    <property type="entry name" value="OPT"/>
</dbReference>
<dbReference type="OrthoDB" id="3562290at2759"/>
<evidence type="ECO:0000313" key="9">
    <source>
        <dbReference type="Proteomes" id="UP000070700"/>
    </source>
</evidence>